<dbReference type="AlphaFoldDB" id="A0A840HZV1"/>
<keyword evidence="2 7" id="KW-0812">Transmembrane</keyword>
<dbReference type="PANTHER" id="PTHR15415">
    <property type="entry name" value="MITOFILIN"/>
    <property type="match status" value="1"/>
</dbReference>
<comment type="caution">
    <text evidence="8">The sequence shown here is derived from an EMBL/GenBank/DDBJ whole genome shotgun (WGS) entry which is preliminary data.</text>
</comment>
<dbReference type="EMBL" id="JACHOB010000001">
    <property type="protein sequence ID" value="MBB4657561.1"/>
    <property type="molecule type" value="Genomic_DNA"/>
</dbReference>
<evidence type="ECO:0000256" key="4">
    <source>
        <dbReference type="ARBA" id="ARBA00023136"/>
    </source>
</evidence>
<dbReference type="GO" id="GO:0016020">
    <property type="term" value="C:membrane"/>
    <property type="evidence" value="ECO:0007669"/>
    <property type="project" value="UniProtKB-SubCell"/>
</dbReference>
<feature type="coiled-coil region" evidence="5">
    <location>
        <begin position="400"/>
        <end position="445"/>
    </location>
</feature>
<name>A0A840HZV1_9PROT</name>
<feature type="compositionally biased region" description="Low complexity" evidence="6">
    <location>
        <begin position="20"/>
        <end position="32"/>
    </location>
</feature>
<evidence type="ECO:0000256" key="6">
    <source>
        <dbReference type="SAM" id="MobiDB-lite"/>
    </source>
</evidence>
<feature type="region of interest" description="Disordered" evidence="6">
    <location>
        <begin position="1"/>
        <end position="75"/>
    </location>
</feature>
<evidence type="ECO:0000313" key="9">
    <source>
        <dbReference type="Proteomes" id="UP000563524"/>
    </source>
</evidence>
<evidence type="ECO:0000256" key="3">
    <source>
        <dbReference type="ARBA" id="ARBA00022989"/>
    </source>
</evidence>
<keyword evidence="3 7" id="KW-1133">Transmembrane helix</keyword>
<feature type="transmembrane region" description="Helical" evidence="7">
    <location>
        <begin position="79"/>
        <end position="98"/>
    </location>
</feature>
<dbReference type="PANTHER" id="PTHR15415:SF7">
    <property type="entry name" value="MICOS COMPLEX SUBUNIT MIC60"/>
    <property type="match status" value="1"/>
</dbReference>
<sequence length="610" mass="64642">MAGKNTLDTSENENEEAIDTTDTSPSPATSDPEAVDAEIVDDEPVAAEPVTAEPVEPEAMTTDEPQAARKAKPRGAGRVWTTLVLLLVIAGAVFWLLFETQNDGTRLAGGEADPATATETRPFPGNELDAQTDRPITARAAPGTREAASRADAAAGAAAADSDPNFFAAPTTEEGPAAPARTEQAEAPTDRQNALIARAAERNRARRQAREAAAQDTGGSDAAAEGAPEPQGSAPQEERSAAAAPREDTPEPAETVAEAERQTGDDDPNFFPPASPAEQEEPTEEQTEAFTQDEAPAQVPDSDEIQSAETAPAEDGTTEAEPEQARQSAPRPTGQVAPLAGGDAVSEQPEAERDEGPQAIQPRPAVVASGQDFDERIDEVRQDLRQDVLAEAQTVIRNAIAETEAEVERLRAALSEQDQRSNQRIAQLQDRLEVLQSRDASASQQGVLVLALSNLGSQVEQGNPFARQLADVERLAPNAQSLRMARPYAAEGLPTEQELRERFSTTAREALSSVRRGDAEGVLGRLWANVTALFTVREVGEVEGDAPSAVISRAEVDLDAGDLEGALEELSALEGPARDAFAPWIEDAQARVEVQSRIDALERAALGQRG</sequence>
<keyword evidence="5" id="KW-0175">Coiled coil</keyword>
<comment type="subcellular location">
    <subcellularLocation>
        <location evidence="1">Membrane</location>
    </subcellularLocation>
</comment>
<feature type="compositionally biased region" description="Acidic residues" evidence="6">
    <location>
        <begin position="278"/>
        <end position="287"/>
    </location>
</feature>
<feature type="compositionally biased region" description="Acidic residues" evidence="6">
    <location>
        <begin position="10"/>
        <end position="19"/>
    </location>
</feature>
<protein>
    <submittedName>
        <fullName evidence="8">Uncharacterized protein</fullName>
    </submittedName>
</protein>
<keyword evidence="4 7" id="KW-0472">Membrane</keyword>
<dbReference type="RefSeq" id="WP_183814759.1">
    <property type="nucleotide sequence ID" value="NZ_JACHOB010000001.1"/>
</dbReference>
<accession>A0A840HZV1</accession>
<organism evidence="8 9">
    <name type="scientific">Parvularcula dongshanensis</name>
    <dbReference type="NCBI Taxonomy" id="1173995"/>
    <lineage>
        <taxon>Bacteria</taxon>
        <taxon>Pseudomonadati</taxon>
        <taxon>Pseudomonadota</taxon>
        <taxon>Alphaproteobacteria</taxon>
        <taxon>Parvularculales</taxon>
        <taxon>Parvularculaceae</taxon>
        <taxon>Parvularcula</taxon>
    </lineage>
</organism>
<keyword evidence="9" id="KW-1185">Reference proteome</keyword>
<evidence type="ECO:0000256" key="2">
    <source>
        <dbReference type="ARBA" id="ARBA00022692"/>
    </source>
</evidence>
<proteinExistence type="predicted"/>
<feature type="compositionally biased region" description="Low complexity" evidence="6">
    <location>
        <begin position="46"/>
        <end position="59"/>
    </location>
</feature>
<feature type="compositionally biased region" description="Low complexity" evidence="6">
    <location>
        <begin position="150"/>
        <end position="182"/>
    </location>
</feature>
<evidence type="ECO:0000256" key="7">
    <source>
        <dbReference type="SAM" id="Phobius"/>
    </source>
</evidence>
<feature type="compositionally biased region" description="Basic and acidic residues" evidence="6">
    <location>
        <begin position="236"/>
        <end position="249"/>
    </location>
</feature>
<dbReference type="Pfam" id="PF09731">
    <property type="entry name" value="Mitofilin"/>
    <property type="match status" value="1"/>
</dbReference>
<evidence type="ECO:0000313" key="8">
    <source>
        <dbReference type="EMBL" id="MBB4657561.1"/>
    </source>
</evidence>
<feature type="compositionally biased region" description="Acidic residues" evidence="6">
    <location>
        <begin position="33"/>
        <end position="45"/>
    </location>
</feature>
<gene>
    <name evidence="8" type="ORF">GGQ59_000061</name>
</gene>
<evidence type="ECO:0000256" key="1">
    <source>
        <dbReference type="ARBA" id="ARBA00004370"/>
    </source>
</evidence>
<evidence type="ECO:0000256" key="5">
    <source>
        <dbReference type="SAM" id="Coils"/>
    </source>
</evidence>
<dbReference type="InterPro" id="IPR019133">
    <property type="entry name" value="MIC60"/>
</dbReference>
<dbReference type="Proteomes" id="UP000563524">
    <property type="component" value="Unassembled WGS sequence"/>
</dbReference>
<feature type="region of interest" description="Disordered" evidence="6">
    <location>
        <begin position="106"/>
        <end position="370"/>
    </location>
</feature>
<reference evidence="8 9" key="1">
    <citation type="submission" date="2020-08" db="EMBL/GenBank/DDBJ databases">
        <title>Genomic Encyclopedia of Type Strains, Phase IV (KMG-IV): sequencing the most valuable type-strain genomes for metagenomic binning, comparative biology and taxonomic classification.</title>
        <authorList>
            <person name="Goeker M."/>
        </authorList>
    </citation>
    <scope>NUCLEOTIDE SEQUENCE [LARGE SCALE GENOMIC DNA]</scope>
    <source>
        <strain evidence="8 9">DSM 102850</strain>
    </source>
</reference>